<proteinExistence type="predicted"/>
<organism evidence="1 2">
    <name type="scientific">Candidatus Woesebacteria bacterium GW2011_GWA1_39_21</name>
    <dbReference type="NCBI Taxonomy" id="1618550"/>
    <lineage>
        <taxon>Bacteria</taxon>
        <taxon>Candidatus Woeseibacteriota</taxon>
    </lineage>
</organism>
<evidence type="ECO:0000313" key="1">
    <source>
        <dbReference type="EMBL" id="KKR10715.1"/>
    </source>
</evidence>
<gene>
    <name evidence="1" type="ORF">UT39_C0016G0020</name>
</gene>
<reference evidence="1 2" key="1">
    <citation type="journal article" date="2015" name="Nature">
        <title>rRNA introns, odd ribosomes, and small enigmatic genomes across a large radiation of phyla.</title>
        <authorList>
            <person name="Brown C.T."/>
            <person name="Hug L.A."/>
            <person name="Thomas B.C."/>
            <person name="Sharon I."/>
            <person name="Castelle C.J."/>
            <person name="Singh A."/>
            <person name="Wilkins M.J."/>
            <person name="Williams K.H."/>
            <person name="Banfield J.F."/>
        </authorList>
    </citation>
    <scope>NUCLEOTIDE SEQUENCE [LARGE SCALE GENOMIC DNA]</scope>
</reference>
<dbReference type="EMBL" id="LBWP01000016">
    <property type="protein sequence ID" value="KKR10715.1"/>
    <property type="molecule type" value="Genomic_DNA"/>
</dbReference>
<evidence type="ECO:0008006" key="3">
    <source>
        <dbReference type="Google" id="ProtNLM"/>
    </source>
</evidence>
<comment type="caution">
    <text evidence="1">The sequence shown here is derived from an EMBL/GenBank/DDBJ whole genome shotgun (WGS) entry which is preliminary data.</text>
</comment>
<evidence type="ECO:0000313" key="2">
    <source>
        <dbReference type="Proteomes" id="UP000034246"/>
    </source>
</evidence>
<protein>
    <recommendedName>
        <fullName evidence="3">DUF2292 domain-containing protein</fullName>
    </recommendedName>
</protein>
<accession>A0A0G0QJX7</accession>
<dbReference type="Proteomes" id="UP000034246">
    <property type="component" value="Unassembled WGS sequence"/>
</dbReference>
<dbReference type="AlphaFoldDB" id="A0A0G0QJX7"/>
<sequence length="48" mass="5369">MEISAALQSVGSYGSVEIYVQKGSVSQITYRRIIKTLKSRKDIFSSSR</sequence>
<name>A0A0G0QJX7_9BACT</name>
<dbReference type="STRING" id="1618550.UT39_C0016G0020"/>